<name>A0ABV8HTP6_9ACTN</name>
<proteinExistence type="inferred from homology"/>
<feature type="region of interest" description="Disordered" evidence="3">
    <location>
        <begin position="26"/>
        <end position="52"/>
    </location>
</feature>
<dbReference type="RefSeq" id="WP_386435182.1">
    <property type="nucleotide sequence ID" value="NZ_JBHSBB010000026.1"/>
</dbReference>
<protein>
    <submittedName>
        <fullName evidence="4">Type II toxin-antitoxin system PemK/MazF family toxin</fullName>
    </submittedName>
</protein>
<dbReference type="InterPro" id="IPR003477">
    <property type="entry name" value="PemK-like"/>
</dbReference>
<dbReference type="Gene3D" id="2.30.30.110">
    <property type="match status" value="1"/>
</dbReference>
<feature type="compositionally biased region" description="Low complexity" evidence="3">
    <location>
        <begin position="36"/>
        <end position="50"/>
    </location>
</feature>
<evidence type="ECO:0000313" key="4">
    <source>
        <dbReference type="EMBL" id="MFC4035358.1"/>
    </source>
</evidence>
<accession>A0ABV8HTP6</accession>
<dbReference type="Proteomes" id="UP001595765">
    <property type="component" value="Unassembled WGS sequence"/>
</dbReference>
<evidence type="ECO:0000313" key="5">
    <source>
        <dbReference type="Proteomes" id="UP001595765"/>
    </source>
</evidence>
<evidence type="ECO:0000256" key="3">
    <source>
        <dbReference type="SAM" id="MobiDB-lite"/>
    </source>
</evidence>
<evidence type="ECO:0000256" key="2">
    <source>
        <dbReference type="ARBA" id="ARBA00022649"/>
    </source>
</evidence>
<comment type="caution">
    <text evidence="4">The sequence shown here is derived from an EMBL/GenBank/DDBJ whole genome shotgun (WGS) entry which is preliminary data.</text>
</comment>
<dbReference type="InterPro" id="IPR011067">
    <property type="entry name" value="Plasmid_toxin/cell-grow_inhib"/>
</dbReference>
<comment type="similarity">
    <text evidence="1">Belongs to the PemK/MazF family.</text>
</comment>
<sequence>MSGQMWIVAAAVALLALIATLVEGRARQRRPRRPESGTSAGPAATGAAAPRRGEIWWADVPFEDGPGSKDRPCLVVSVRGRNARVAKITSQHHLELPGVVALRPGAVDDAAGRQSYLETHELRRVPLSAFRRRAGILDAREMKSLKLS</sequence>
<evidence type="ECO:0000256" key="1">
    <source>
        <dbReference type="ARBA" id="ARBA00007521"/>
    </source>
</evidence>
<keyword evidence="5" id="KW-1185">Reference proteome</keyword>
<gene>
    <name evidence="4" type="ORF">ACFO3J_28385</name>
</gene>
<dbReference type="SUPFAM" id="SSF50118">
    <property type="entry name" value="Cell growth inhibitor/plasmid maintenance toxic component"/>
    <property type="match status" value="1"/>
</dbReference>
<dbReference type="Pfam" id="PF02452">
    <property type="entry name" value="PemK_toxin"/>
    <property type="match status" value="1"/>
</dbReference>
<reference evidence="5" key="1">
    <citation type="journal article" date="2019" name="Int. J. Syst. Evol. Microbiol.">
        <title>The Global Catalogue of Microorganisms (GCM) 10K type strain sequencing project: providing services to taxonomists for standard genome sequencing and annotation.</title>
        <authorList>
            <consortium name="The Broad Institute Genomics Platform"/>
            <consortium name="The Broad Institute Genome Sequencing Center for Infectious Disease"/>
            <person name="Wu L."/>
            <person name="Ma J."/>
        </authorList>
    </citation>
    <scope>NUCLEOTIDE SEQUENCE [LARGE SCALE GENOMIC DNA]</scope>
    <source>
        <strain evidence="5">CGMCC 4.7237</strain>
    </source>
</reference>
<dbReference type="EMBL" id="JBHSBB010000026">
    <property type="protein sequence ID" value="MFC4035358.1"/>
    <property type="molecule type" value="Genomic_DNA"/>
</dbReference>
<keyword evidence="2" id="KW-1277">Toxin-antitoxin system</keyword>
<organism evidence="4 5">
    <name type="scientific">Streptomyces polygonati</name>
    <dbReference type="NCBI Taxonomy" id="1617087"/>
    <lineage>
        <taxon>Bacteria</taxon>
        <taxon>Bacillati</taxon>
        <taxon>Actinomycetota</taxon>
        <taxon>Actinomycetes</taxon>
        <taxon>Kitasatosporales</taxon>
        <taxon>Streptomycetaceae</taxon>
        <taxon>Streptomyces</taxon>
    </lineage>
</organism>